<organism evidence="2 3">
    <name type="scientific">Pleurodeles waltl</name>
    <name type="common">Iberian ribbed newt</name>
    <dbReference type="NCBI Taxonomy" id="8319"/>
    <lineage>
        <taxon>Eukaryota</taxon>
        <taxon>Metazoa</taxon>
        <taxon>Chordata</taxon>
        <taxon>Craniata</taxon>
        <taxon>Vertebrata</taxon>
        <taxon>Euteleostomi</taxon>
        <taxon>Amphibia</taxon>
        <taxon>Batrachia</taxon>
        <taxon>Caudata</taxon>
        <taxon>Salamandroidea</taxon>
        <taxon>Salamandridae</taxon>
        <taxon>Pleurodelinae</taxon>
        <taxon>Pleurodeles</taxon>
    </lineage>
</organism>
<evidence type="ECO:0000313" key="2">
    <source>
        <dbReference type="EMBL" id="KAJ1112058.1"/>
    </source>
</evidence>
<dbReference type="EMBL" id="JANPWB010000012">
    <property type="protein sequence ID" value="KAJ1112058.1"/>
    <property type="molecule type" value="Genomic_DNA"/>
</dbReference>
<proteinExistence type="predicted"/>
<dbReference type="AlphaFoldDB" id="A0AAV7N7N2"/>
<evidence type="ECO:0000256" key="1">
    <source>
        <dbReference type="SAM" id="MobiDB-lite"/>
    </source>
</evidence>
<comment type="caution">
    <text evidence="2">The sequence shown here is derived from an EMBL/GenBank/DDBJ whole genome shotgun (WGS) entry which is preliminary data.</text>
</comment>
<reference evidence="2" key="1">
    <citation type="journal article" date="2022" name="bioRxiv">
        <title>Sequencing and chromosome-scale assembly of the giantPleurodeles waltlgenome.</title>
        <authorList>
            <person name="Brown T."/>
            <person name="Elewa A."/>
            <person name="Iarovenko S."/>
            <person name="Subramanian E."/>
            <person name="Araus A.J."/>
            <person name="Petzold A."/>
            <person name="Susuki M."/>
            <person name="Suzuki K.-i.T."/>
            <person name="Hayashi T."/>
            <person name="Toyoda A."/>
            <person name="Oliveira C."/>
            <person name="Osipova E."/>
            <person name="Leigh N.D."/>
            <person name="Simon A."/>
            <person name="Yun M.H."/>
        </authorList>
    </citation>
    <scope>NUCLEOTIDE SEQUENCE</scope>
    <source>
        <strain evidence="2">20211129_DDA</strain>
        <tissue evidence="2">Liver</tissue>
    </source>
</reference>
<sequence>MRHLEVRRPGAVGRPDTGWYNGRPEALSSAERTGTSSPQLPNRALFKTIFRITGYIVVHVTPLRLEGSICPQSLRFHGCHELSWAPRCLLPSGTAVLSLTDPGTSLLLQMPQAVRGSPVPLSLWDSSAGSLRSRHLSPAPDATGSPGHLVPLYI</sequence>
<protein>
    <submittedName>
        <fullName evidence="2">Uncharacterized protein</fullName>
    </submittedName>
</protein>
<keyword evidence="3" id="KW-1185">Reference proteome</keyword>
<name>A0AAV7N7N2_PLEWA</name>
<feature type="region of interest" description="Disordered" evidence="1">
    <location>
        <begin position="1"/>
        <end position="38"/>
    </location>
</feature>
<gene>
    <name evidence="2" type="ORF">NDU88_000329</name>
</gene>
<evidence type="ECO:0000313" key="3">
    <source>
        <dbReference type="Proteomes" id="UP001066276"/>
    </source>
</evidence>
<dbReference type="Proteomes" id="UP001066276">
    <property type="component" value="Chromosome 8"/>
</dbReference>
<accession>A0AAV7N7N2</accession>